<keyword evidence="1" id="KW-1133">Transmembrane helix</keyword>
<keyword evidence="3" id="KW-1185">Reference proteome</keyword>
<dbReference type="Proteomes" id="UP001345013">
    <property type="component" value="Unassembled WGS sequence"/>
</dbReference>
<evidence type="ECO:0000256" key="1">
    <source>
        <dbReference type="SAM" id="Phobius"/>
    </source>
</evidence>
<gene>
    <name evidence="2" type="ORF">LTR24_005145</name>
</gene>
<comment type="caution">
    <text evidence="2">The sequence shown here is derived from an EMBL/GenBank/DDBJ whole genome shotgun (WGS) entry which is preliminary data.</text>
</comment>
<evidence type="ECO:0000313" key="3">
    <source>
        <dbReference type="Proteomes" id="UP001345013"/>
    </source>
</evidence>
<keyword evidence="1" id="KW-0472">Membrane</keyword>
<proteinExistence type="predicted"/>
<feature type="transmembrane region" description="Helical" evidence="1">
    <location>
        <begin position="168"/>
        <end position="193"/>
    </location>
</feature>
<reference evidence="2 3" key="1">
    <citation type="submission" date="2023-08" db="EMBL/GenBank/DDBJ databases">
        <title>Black Yeasts Isolated from many extreme environments.</title>
        <authorList>
            <person name="Coleine C."/>
            <person name="Stajich J.E."/>
            <person name="Selbmann L."/>
        </authorList>
    </citation>
    <scope>NUCLEOTIDE SEQUENCE [LARGE SCALE GENOMIC DNA]</scope>
    <source>
        <strain evidence="2 3">CCFEE 5885</strain>
    </source>
</reference>
<dbReference type="EMBL" id="JAVRRG010000056">
    <property type="protein sequence ID" value="KAK5092566.1"/>
    <property type="molecule type" value="Genomic_DNA"/>
</dbReference>
<name>A0ABR0K9Z1_9EURO</name>
<accession>A0ABR0K9Z1</accession>
<organism evidence="2 3">
    <name type="scientific">Lithohypha guttulata</name>
    <dbReference type="NCBI Taxonomy" id="1690604"/>
    <lineage>
        <taxon>Eukaryota</taxon>
        <taxon>Fungi</taxon>
        <taxon>Dikarya</taxon>
        <taxon>Ascomycota</taxon>
        <taxon>Pezizomycotina</taxon>
        <taxon>Eurotiomycetes</taxon>
        <taxon>Chaetothyriomycetidae</taxon>
        <taxon>Chaetothyriales</taxon>
        <taxon>Trichomeriaceae</taxon>
        <taxon>Lithohypha</taxon>
    </lineage>
</organism>
<protein>
    <submittedName>
        <fullName evidence="2">Uncharacterized protein</fullName>
    </submittedName>
</protein>
<sequence length="219" mass="25062">MHINAWRGQAPNEPTTLEQGLKQLGVTQKPLTLEERGLFHLNDTEMWHQLSLEKEGPYEFWSETTEVKWLANLPTNTIFTPYDTGLGMLMRNTSFFNGYGALNQANEDLSLFVQTVIQETGSPARAMQALQHVIFSSRYYRYLPMFSTPIGQAVTYDKEAIQPVRIRGYVAVMVAIGVHILTVFYILMVFGVLQGQDRLLPRSTKHGKCLRKFLLFKEN</sequence>
<evidence type="ECO:0000313" key="2">
    <source>
        <dbReference type="EMBL" id="KAK5092566.1"/>
    </source>
</evidence>
<keyword evidence="1" id="KW-0812">Transmembrane</keyword>